<name>A0A222P3V9_9GAMM</name>
<dbReference type="EMBL" id="CP016397">
    <property type="protein sequence ID" value="ASQ46521.1"/>
    <property type="molecule type" value="Genomic_DNA"/>
</dbReference>
<dbReference type="Proteomes" id="UP000201728">
    <property type="component" value="Chromosome"/>
</dbReference>
<evidence type="ECO:0000313" key="1">
    <source>
        <dbReference type="EMBL" id="ASQ46521.1"/>
    </source>
</evidence>
<reference evidence="2" key="1">
    <citation type="submission" date="2016-07" db="EMBL/GenBank/DDBJ databases">
        <authorList>
            <person name="Florea S."/>
            <person name="Webb J.S."/>
            <person name="Jaromczyk J."/>
            <person name="Schardl C.L."/>
        </authorList>
    </citation>
    <scope>NUCLEOTIDE SEQUENCE [LARGE SCALE GENOMIC DNA]</scope>
    <source>
        <strain evidence="2">CDC-D5610</strain>
    </source>
</reference>
<accession>A0A222P3V9</accession>
<organism evidence="1 2">
    <name type="scientific">Legionella clemsonensis</name>
    <dbReference type="NCBI Taxonomy" id="1867846"/>
    <lineage>
        <taxon>Bacteria</taxon>
        <taxon>Pseudomonadati</taxon>
        <taxon>Pseudomonadota</taxon>
        <taxon>Gammaproteobacteria</taxon>
        <taxon>Legionellales</taxon>
        <taxon>Legionellaceae</taxon>
        <taxon>Legionella</taxon>
    </lineage>
</organism>
<gene>
    <name evidence="1" type="ORF">clem_09860</name>
</gene>
<proteinExistence type="predicted"/>
<evidence type="ECO:0000313" key="2">
    <source>
        <dbReference type="Proteomes" id="UP000201728"/>
    </source>
</evidence>
<dbReference type="AlphaFoldDB" id="A0A222P3V9"/>
<sequence length="37" mass="4393">MSCVRLDYLKRCKIQAFVHSGYTQQQIADESVYINRQ</sequence>
<keyword evidence="2" id="KW-1185">Reference proteome</keyword>
<protein>
    <submittedName>
        <fullName evidence="1">Uncharacterized protein</fullName>
    </submittedName>
</protein>
<dbReference type="KEGG" id="lcd:clem_09860"/>